<dbReference type="EMBL" id="CP033433">
    <property type="protein sequence ID" value="AYQ73306.1"/>
    <property type="molecule type" value="Genomic_DNA"/>
</dbReference>
<protein>
    <submittedName>
        <fullName evidence="1">Uncharacterized protein</fullName>
    </submittedName>
</protein>
<dbReference type="KEGG" id="coh:EAV92_12445"/>
<name>A0A3G3JYH1_9BACL</name>
<proteinExistence type="predicted"/>
<reference evidence="1 2" key="1">
    <citation type="submission" date="2018-10" db="EMBL/GenBank/DDBJ databases">
        <title>Genome Sequence of Cohnella sp.</title>
        <authorList>
            <person name="Srinivasan S."/>
            <person name="Kim M.K."/>
        </authorList>
    </citation>
    <scope>NUCLEOTIDE SEQUENCE [LARGE SCALE GENOMIC DNA]</scope>
    <source>
        <strain evidence="1 2">18JY8-7</strain>
    </source>
</reference>
<dbReference type="AlphaFoldDB" id="A0A3G3JYH1"/>
<accession>A0A3G3JYH1</accession>
<dbReference type="Proteomes" id="UP000269097">
    <property type="component" value="Chromosome"/>
</dbReference>
<evidence type="ECO:0000313" key="2">
    <source>
        <dbReference type="Proteomes" id="UP000269097"/>
    </source>
</evidence>
<organism evidence="1 2">
    <name type="scientific">Cohnella candidum</name>
    <dbReference type="NCBI Taxonomy" id="2674991"/>
    <lineage>
        <taxon>Bacteria</taxon>
        <taxon>Bacillati</taxon>
        <taxon>Bacillota</taxon>
        <taxon>Bacilli</taxon>
        <taxon>Bacillales</taxon>
        <taxon>Paenibacillaceae</taxon>
        <taxon>Cohnella</taxon>
    </lineage>
</organism>
<keyword evidence="2" id="KW-1185">Reference proteome</keyword>
<sequence>MEETNNGANLHQLILPKESKLNARFAPELLGGVEVIETAAYRVNTDAWEDELYQEDSEVEWRSRSSLD</sequence>
<evidence type="ECO:0000313" key="1">
    <source>
        <dbReference type="EMBL" id="AYQ73306.1"/>
    </source>
</evidence>
<gene>
    <name evidence="1" type="ORF">EAV92_12445</name>
</gene>